<reference evidence="1 2" key="1">
    <citation type="journal article" date="2019" name="Nat. Ecol. Evol.">
        <title>Megaphylogeny resolves global patterns of mushroom evolution.</title>
        <authorList>
            <person name="Varga T."/>
            <person name="Krizsan K."/>
            <person name="Foldi C."/>
            <person name="Dima B."/>
            <person name="Sanchez-Garcia M."/>
            <person name="Sanchez-Ramirez S."/>
            <person name="Szollosi G.J."/>
            <person name="Szarkandi J.G."/>
            <person name="Papp V."/>
            <person name="Albert L."/>
            <person name="Andreopoulos W."/>
            <person name="Angelini C."/>
            <person name="Antonin V."/>
            <person name="Barry K.W."/>
            <person name="Bougher N.L."/>
            <person name="Buchanan P."/>
            <person name="Buyck B."/>
            <person name="Bense V."/>
            <person name="Catcheside P."/>
            <person name="Chovatia M."/>
            <person name="Cooper J."/>
            <person name="Damon W."/>
            <person name="Desjardin D."/>
            <person name="Finy P."/>
            <person name="Geml J."/>
            <person name="Haridas S."/>
            <person name="Hughes K."/>
            <person name="Justo A."/>
            <person name="Karasinski D."/>
            <person name="Kautmanova I."/>
            <person name="Kiss B."/>
            <person name="Kocsube S."/>
            <person name="Kotiranta H."/>
            <person name="LaButti K.M."/>
            <person name="Lechner B.E."/>
            <person name="Liimatainen K."/>
            <person name="Lipzen A."/>
            <person name="Lukacs Z."/>
            <person name="Mihaltcheva S."/>
            <person name="Morgado L.N."/>
            <person name="Niskanen T."/>
            <person name="Noordeloos M.E."/>
            <person name="Ohm R.A."/>
            <person name="Ortiz-Santana B."/>
            <person name="Ovrebo C."/>
            <person name="Racz N."/>
            <person name="Riley R."/>
            <person name="Savchenko A."/>
            <person name="Shiryaev A."/>
            <person name="Soop K."/>
            <person name="Spirin V."/>
            <person name="Szebenyi C."/>
            <person name="Tomsovsky M."/>
            <person name="Tulloss R.E."/>
            <person name="Uehling J."/>
            <person name="Grigoriev I.V."/>
            <person name="Vagvolgyi C."/>
            <person name="Papp T."/>
            <person name="Martin F.M."/>
            <person name="Miettinen O."/>
            <person name="Hibbett D.S."/>
            <person name="Nagy L.G."/>
        </authorList>
    </citation>
    <scope>NUCLEOTIDE SEQUENCE [LARGE SCALE GENOMIC DNA]</scope>
    <source>
        <strain evidence="1 2">NL-1719</strain>
    </source>
</reference>
<proteinExistence type="predicted"/>
<evidence type="ECO:0000313" key="1">
    <source>
        <dbReference type="EMBL" id="TFK64791.1"/>
    </source>
</evidence>
<dbReference type="Proteomes" id="UP000308600">
    <property type="component" value="Unassembled WGS sequence"/>
</dbReference>
<sequence length="564" mass="63489">MLELLLVDLVDRWKPLYIINISLTVSEYPLTTRMAISNCPSDILITTTNFLDKRALLDLRLVNRQIYDILTPFALRAVQFNLDYPWNGDTNSVNSRLEECQLLSSDLRYYAQNFSISINGGCLSRQVDPSLIPHLWNAIASFKSLRTFDLRWDITPKRRTDPTTGIRPQAVLAGVVDAVVQATGGELQSLNLSPSPDDPWVSESDSLQFIRGLVSLKVSLDRRGWRCSLHSQPKLFTDSELERGYRNRFCGCKPFPVQDVVSQILENNPQLESLELLHGCRGRGFSLHEILLPHLSNLVSLSIFGASFHSTTPLDPIPLRNLRHLTIHSRYSAANLDVLWSSMKAAGTCLETLTTFQVSYSLMSFLASFSGLRTLSIDAIQRYTACTSEDAVSLFTHSVLPQHASTLESLSLRFDVDIYHIDAWAFNPFTWSQVLPRLVALKSLRVHPPRISGEGLVRPSDYTTYSYLLGNYQVLLDSIQEVPDLERLEVLPPSVSTSYSGGQSKWSDLFSSELDKVTSELKVNIQRGSRRVNPRTLALYIGDLEPVEGDDGKWVLRRLVSDII</sequence>
<organism evidence="1 2">
    <name type="scientific">Pluteus cervinus</name>
    <dbReference type="NCBI Taxonomy" id="181527"/>
    <lineage>
        <taxon>Eukaryota</taxon>
        <taxon>Fungi</taxon>
        <taxon>Dikarya</taxon>
        <taxon>Basidiomycota</taxon>
        <taxon>Agaricomycotina</taxon>
        <taxon>Agaricomycetes</taxon>
        <taxon>Agaricomycetidae</taxon>
        <taxon>Agaricales</taxon>
        <taxon>Pluteineae</taxon>
        <taxon>Pluteaceae</taxon>
        <taxon>Pluteus</taxon>
    </lineage>
</organism>
<keyword evidence="2" id="KW-1185">Reference proteome</keyword>
<dbReference type="EMBL" id="ML208461">
    <property type="protein sequence ID" value="TFK64791.1"/>
    <property type="molecule type" value="Genomic_DNA"/>
</dbReference>
<gene>
    <name evidence="1" type="ORF">BDN72DRAFT_251816</name>
</gene>
<protein>
    <submittedName>
        <fullName evidence="1">Uncharacterized protein</fullName>
    </submittedName>
</protein>
<evidence type="ECO:0000313" key="2">
    <source>
        <dbReference type="Proteomes" id="UP000308600"/>
    </source>
</evidence>
<name>A0ACD3AGH8_9AGAR</name>
<accession>A0ACD3AGH8</accession>